<dbReference type="InterPro" id="IPR036052">
    <property type="entry name" value="TrpB-like_PALP_sf"/>
</dbReference>
<keyword evidence="5" id="KW-1185">Reference proteome</keyword>
<dbReference type="PANTHER" id="PTHR48077">
    <property type="entry name" value="TRYPTOPHAN SYNTHASE-RELATED"/>
    <property type="match status" value="1"/>
</dbReference>
<protein>
    <recommendedName>
        <fullName evidence="6">Tryptophan synthase subunit beta</fullName>
    </recommendedName>
</protein>
<gene>
    <name evidence="4" type="ORF">GCM10011502_00570</name>
</gene>
<evidence type="ECO:0000256" key="3">
    <source>
        <dbReference type="ARBA" id="ARBA00022898"/>
    </source>
</evidence>
<reference evidence="5" key="1">
    <citation type="journal article" date="2019" name="Int. J. Syst. Evol. Microbiol.">
        <title>The Global Catalogue of Microorganisms (GCM) 10K type strain sequencing project: providing services to taxonomists for standard genome sequencing and annotation.</title>
        <authorList>
            <consortium name="The Broad Institute Genomics Platform"/>
            <consortium name="The Broad Institute Genome Sequencing Center for Infectious Disease"/>
            <person name="Wu L."/>
            <person name="Ma J."/>
        </authorList>
    </citation>
    <scope>NUCLEOTIDE SEQUENCE [LARGE SCALE GENOMIC DNA]</scope>
    <source>
        <strain evidence="5">CGMCC 1.15923</strain>
    </source>
</reference>
<comment type="function">
    <text evidence="2">The beta subunit is responsible for the synthesis of L-tryptophan from indole and L-serine.</text>
</comment>
<evidence type="ECO:0000313" key="4">
    <source>
        <dbReference type="EMBL" id="GGB31503.1"/>
    </source>
</evidence>
<keyword evidence="3" id="KW-0663">Pyridoxal phosphate</keyword>
<dbReference type="PANTHER" id="PTHR48077:SF3">
    <property type="entry name" value="TRYPTOPHAN SYNTHASE"/>
    <property type="match status" value="1"/>
</dbReference>
<dbReference type="Proteomes" id="UP000646152">
    <property type="component" value="Unassembled WGS sequence"/>
</dbReference>
<comment type="cofactor">
    <cofactor evidence="1">
        <name>pyridoxal 5'-phosphate</name>
        <dbReference type="ChEBI" id="CHEBI:597326"/>
    </cofactor>
</comment>
<accession>A0ABQ1IAM6</accession>
<dbReference type="InterPro" id="IPR023026">
    <property type="entry name" value="Trp_synth_beta/beta-like"/>
</dbReference>
<evidence type="ECO:0008006" key="6">
    <source>
        <dbReference type="Google" id="ProtNLM"/>
    </source>
</evidence>
<evidence type="ECO:0000313" key="5">
    <source>
        <dbReference type="Proteomes" id="UP000646152"/>
    </source>
</evidence>
<name>A0ABQ1IAM6_9GAMM</name>
<evidence type="ECO:0000256" key="2">
    <source>
        <dbReference type="ARBA" id="ARBA00002786"/>
    </source>
</evidence>
<dbReference type="Gene3D" id="3.40.50.1100">
    <property type="match status" value="1"/>
</dbReference>
<organism evidence="4 5">
    <name type="scientific">Oceanisphaera marina</name>
    <dbReference type="NCBI Taxonomy" id="2017550"/>
    <lineage>
        <taxon>Bacteria</taxon>
        <taxon>Pseudomonadati</taxon>
        <taxon>Pseudomonadota</taxon>
        <taxon>Gammaproteobacteria</taxon>
        <taxon>Aeromonadales</taxon>
        <taxon>Aeromonadaceae</taxon>
        <taxon>Oceanisphaera</taxon>
    </lineage>
</organism>
<dbReference type="EMBL" id="BMKE01000001">
    <property type="protein sequence ID" value="GGB31503.1"/>
    <property type="molecule type" value="Genomic_DNA"/>
</dbReference>
<sequence length="88" mass="10288">MSLLNPFFGDFGGMYVPQILMPALLQLEQAFVDSQQDPEFDREFRELLSEYAGRPTPLTRVRNLASHTKTRIYLKREDPPPWPVHLWA</sequence>
<evidence type="ECO:0000256" key="1">
    <source>
        <dbReference type="ARBA" id="ARBA00001933"/>
    </source>
</evidence>
<dbReference type="SUPFAM" id="SSF53686">
    <property type="entry name" value="Tryptophan synthase beta subunit-like PLP-dependent enzymes"/>
    <property type="match status" value="1"/>
</dbReference>
<comment type="caution">
    <text evidence="4">The sequence shown here is derived from an EMBL/GenBank/DDBJ whole genome shotgun (WGS) entry which is preliminary data.</text>
</comment>
<proteinExistence type="predicted"/>